<organism evidence="2 3">
    <name type="scientific">Candidatus Nomurabacteria bacterium RIFCSPLOWO2_01_FULL_40_18</name>
    <dbReference type="NCBI Taxonomy" id="1801773"/>
    <lineage>
        <taxon>Bacteria</taxon>
        <taxon>Candidatus Nomuraibacteriota</taxon>
    </lineage>
</organism>
<dbReference type="InterPro" id="IPR038726">
    <property type="entry name" value="PDDEXK_AddAB-type"/>
</dbReference>
<accession>A0A1F6XJC4</accession>
<name>A0A1F6XJC4_9BACT</name>
<dbReference type="SUPFAM" id="SSF52980">
    <property type="entry name" value="Restriction endonuclease-like"/>
    <property type="match status" value="1"/>
</dbReference>
<dbReference type="AlphaFoldDB" id="A0A1F6XJC4"/>
<dbReference type="Gene3D" id="3.90.320.10">
    <property type="match status" value="1"/>
</dbReference>
<dbReference type="Proteomes" id="UP000176629">
    <property type="component" value="Unassembled WGS sequence"/>
</dbReference>
<proteinExistence type="predicted"/>
<evidence type="ECO:0000313" key="3">
    <source>
        <dbReference type="Proteomes" id="UP000176629"/>
    </source>
</evidence>
<dbReference type="InterPro" id="IPR011335">
    <property type="entry name" value="Restrct_endonuc-II-like"/>
</dbReference>
<evidence type="ECO:0000259" key="1">
    <source>
        <dbReference type="Pfam" id="PF12705"/>
    </source>
</evidence>
<protein>
    <recommendedName>
        <fullName evidence="1">PD-(D/E)XK endonuclease-like domain-containing protein</fullName>
    </recommendedName>
</protein>
<evidence type="ECO:0000313" key="2">
    <source>
        <dbReference type="EMBL" id="OGI94235.1"/>
    </source>
</evidence>
<reference evidence="2 3" key="1">
    <citation type="journal article" date="2016" name="Nat. Commun.">
        <title>Thousands of microbial genomes shed light on interconnected biogeochemical processes in an aquifer system.</title>
        <authorList>
            <person name="Anantharaman K."/>
            <person name="Brown C.T."/>
            <person name="Hug L.A."/>
            <person name="Sharon I."/>
            <person name="Castelle C.J."/>
            <person name="Probst A.J."/>
            <person name="Thomas B.C."/>
            <person name="Singh A."/>
            <person name="Wilkins M.J."/>
            <person name="Karaoz U."/>
            <person name="Brodie E.L."/>
            <person name="Williams K.H."/>
            <person name="Hubbard S.S."/>
            <person name="Banfield J.F."/>
        </authorList>
    </citation>
    <scope>NUCLEOTIDE SEQUENCE [LARGE SCALE GENOMIC DNA]</scope>
</reference>
<dbReference type="Pfam" id="PF12705">
    <property type="entry name" value="PDDEXK_1"/>
    <property type="match status" value="1"/>
</dbReference>
<gene>
    <name evidence="2" type="ORF">A3A03_03110</name>
</gene>
<dbReference type="STRING" id="1801773.A3A03_03110"/>
<comment type="caution">
    <text evidence="2">The sequence shown here is derived from an EMBL/GenBank/DDBJ whole genome shotgun (WGS) entry which is preliminary data.</text>
</comment>
<sequence>MNQQNAKKEYPILGKQNLGDIDQKMPVVRVEQNVKMVCPYCGGADFVRRGTRKKKHEVVQLFQCKNPECKKTFTDSTVKGRRYPLKVIIDAISYYNLGFTREKVCSIIHQLHKKVRPEPETISRWAEEHAPLCAYNKMRSYGLKLFDPMEVLEVVTMAHHQLYRFRYHKAKILLMMQDYKNRNFYPLKEYLDAVSTETPHQFFNSGERISDVRSMFSTADMIVTSKTNYANRLAEFALRGVSKNKDRHEGVQKFMIANDSVTVATEVPVYIRREDIEYMQNALNFQIVGEEGITFRKRSGCPSPEVDSIKSSKKTGAADAKTTSSTGAFEIPEILTGHIDLVQVRNGQIHLLDYKPKAKKENPIEQLTWYALALSRLTGLRLYEFKCAWFDETDYFEFYPLHVVKKIQSKKKRNARFRSGIKAEIPEEDVIKIVKRK</sequence>
<dbReference type="EMBL" id="MFUX01000029">
    <property type="protein sequence ID" value="OGI94235.1"/>
    <property type="molecule type" value="Genomic_DNA"/>
</dbReference>
<feature type="domain" description="PD-(D/E)XK endonuclease-like" evidence="1">
    <location>
        <begin position="325"/>
        <end position="380"/>
    </location>
</feature>
<dbReference type="InterPro" id="IPR011604">
    <property type="entry name" value="PDDEXK-like_dom_sf"/>
</dbReference>